<feature type="domain" description="Ig-like" evidence="8">
    <location>
        <begin position="210"/>
        <end position="317"/>
    </location>
</feature>
<dbReference type="SMART" id="SM00409">
    <property type="entry name" value="IG"/>
    <property type="match status" value="4"/>
</dbReference>
<evidence type="ECO:0000256" key="2">
    <source>
        <dbReference type="ARBA" id="ARBA00006692"/>
    </source>
</evidence>
<dbReference type="InterPro" id="IPR003599">
    <property type="entry name" value="Ig_sub"/>
</dbReference>
<dbReference type="InterPro" id="IPR003598">
    <property type="entry name" value="Ig_sub2"/>
</dbReference>
<keyword evidence="4" id="KW-0677">Repeat</keyword>
<evidence type="ECO:0000313" key="9">
    <source>
        <dbReference type="Proteomes" id="UP000515135"/>
    </source>
</evidence>
<keyword evidence="9" id="KW-1185">Reference proteome</keyword>
<dbReference type="KEGG" id="bbel:109464896"/>
<feature type="domain" description="Ig-like" evidence="8">
    <location>
        <begin position="4"/>
        <end position="93"/>
    </location>
</feature>
<dbReference type="SMART" id="SM00408">
    <property type="entry name" value="IGc2"/>
    <property type="match status" value="4"/>
</dbReference>
<name>A0A6P4XLS2_BRABE</name>
<gene>
    <name evidence="10" type="primary">LOC109464896</name>
</gene>
<keyword evidence="3" id="KW-0963">Cytoplasm</keyword>
<dbReference type="SUPFAM" id="SSF48726">
    <property type="entry name" value="Immunoglobulin"/>
    <property type="match status" value="4"/>
</dbReference>
<feature type="compositionally biased region" description="Basic residues" evidence="7">
    <location>
        <begin position="453"/>
        <end position="463"/>
    </location>
</feature>
<dbReference type="PROSITE" id="PS50835">
    <property type="entry name" value="IG_LIKE"/>
    <property type="match status" value="4"/>
</dbReference>
<dbReference type="InterPro" id="IPR036179">
    <property type="entry name" value="Ig-like_dom_sf"/>
</dbReference>
<dbReference type="Pfam" id="PF07679">
    <property type="entry name" value="I-set"/>
    <property type="match status" value="5"/>
</dbReference>
<dbReference type="AlphaFoldDB" id="A0A6P4XLS2"/>
<protein>
    <submittedName>
        <fullName evidence="10">Palladin-like</fullName>
    </submittedName>
</protein>
<dbReference type="GO" id="GO:0005737">
    <property type="term" value="C:cytoplasm"/>
    <property type="evidence" value="ECO:0007669"/>
    <property type="project" value="UniProtKB-SubCell"/>
</dbReference>
<feature type="domain" description="Ig-like" evidence="8">
    <location>
        <begin position="345"/>
        <end position="436"/>
    </location>
</feature>
<reference evidence="10" key="1">
    <citation type="submission" date="2025-08" db="UniProtKB">
        <authorList>
            <consortium name="RefSeq"/>
        </authorList>
    </citation>
    <scope>IDENTIFICATION</scope>
    <source>
        <tissue evidence="10">Gonad</tissue>
    </source>
</reference>
<comment type="subcellular location">
    <subcellularLocation>
        <location evidence="1">Cytoplasm</location>
    </subcellularLocation>
</comment>
<dbReference type="RefSeq" id="XP_019617550.1">
    <property type="nucleotide sequence ID" value="XM_019761991.1"/>
</dbReference>
<feature type="domain" description="Ig-like" evidence="8">
    <location>
        <begin position="107"/>
        <end position="197"/>
    </location>
</feature>
<proteinExistence type="inferred from homology"/>
<organism evidence="9 10">
    <name type="scientific">Branchiostoma belcheri</name>
    <name type="common">Amphioxus</name>
    <dbReference type="NCBI Taxonomy" id="7741"/>
    <lineage>
        <taxon>Eukaryota</taxon>
        <taxon>Metazoa</taxon>
        <taxon>Chordata</taxon>
        <taxon>Cephalochordata</taxon>
        <taxon>Leptocardii</taxon>
        <taxon>Amphioxiformes</taxon>
        <taxon>Branchiostomatidae</taxon>
        <taxon>Branchiostoma</taxon>
    </lineage>
</organism>
<evidence type="ECO:0000256" key="1">
    <source>
        <dbReference type="ARBA" id="ARBA00004496"/>
    </source>
</evidence>
<dbReference type="Proteomes" id="UP000515135">
    <property type="component" value="Unplaced"/>
</dbReference>
<dbReference type="GeneID" id="109464896"/>
<evidence type="ECO:0000259" key="8">
    <source>
        <dbReference type="PROSITE" id="PS50835"/>
    </source>
</evidence>
<dbReference type="FunFam" id="2.60.40.10:FF:000425">
    <property type="entry name" value="Myosin light chain kinase"/>
    <property type="match status" value="2"/>
</dbReference>
<dbReference type="FunFam" id="2.60.40.10:FF:000147">
    <property type="entry name" value="Myosin light chain kinase"/>
    <property type="match status" value="1"/>
</dbReference>
<accession>A0A6P4XLS2</accession>
<evidence type="ECO:0000313" key="10">
    <source>
        <dbReference type="RefSeq" id="XP_019617550.1"/>
    </source>
</evidence>
<dbReference type="PANTHER" id="PTHR47633">
    <property type="entry name" value="IMMUNOGLOBULIN"/>
    <property type="match status" value="1"/>
</dbReference>
<evidence type="ECO:0000256" key="5">
    <source>
        <dbReference type="ARBA" id="ARBA00023157"/>
    </source>
</evidence>
<evidence type="ECO:0000256" key="3">
    <source>
        <dbReference type="ARBA" id="ARBA00022490"/>
    </source>
</evidence>
<evidence type="ECO:0000256" key="4">
    <source>
        <dbReference type="ARBA" id="ARBA00022737"/>
    </source>
</evidence>
<comment type="similarity">
    <text evidence="2">Belongs to the protein kinase superfamily. CAMK Ser/Thr protein kinase family.</text>
</comment>
<dbReference type="InterPro" id="IPR013098">
    <property type="entry name" value="Ig_I-set"/>
</dbReference>
<dbReference type="InterPro" id="IPR007110">
    <property type="entry name" value="Ig-like_dom"/>
</dbReference>
<keyword evidence="5" id="KW-1015">Disulfide bond</keyword>
<feature type="region of interest" description="Disordered" evidence="7">
    <location>
        <begin position="440"/>
        <end position="480"/>
    </location>
</feature>
<dbReference type="Gene3D" id="2.60.40.10">
    <property type="entry name" value="Immunoglobulins"/>
    <property type="match status" value="5"/>
</dbReference>
<keyword evidence="6" id="KW-0393">Immunoglobulin domain</keyword>
<dbReference type="OrthoDB" id="5969272at2759"/>
<evidence type="ECO:0000256" key="6">
    <source>
        <dbReference type="ARBA" id="ARBA00023319"/>
    </source>
</evidence>
<dbReference type="PANTHER" id="PTHR47633:SF3">
    <property type="entry name" value="STRIATED MUSCLE PREFERENTIALLY EXPRESSED PROTEIN KINASE"/>
    <property type="match status" value="1"/>
</dbReference>
<sequence>MVHPEFQQKIRPCEVTEDDPARMDCKVTGVPEPEVTWYKDGVEITQDPEYQFLFEDEESMCLIVPVASKKHEGLYSCLAGNKLGQVACYARLTVKEKSRRPAHPGPPSFLTTLADVFAVEGSQACFTCTVVGNPDPNIEWLLDSRVLKPTPDFSMSFENDMAKLVLKTAYPEDQGLYTCKASNSYGETSCSARLHVSEEYTLDTTHAMPPKFIHTFHDTDAMEGREVRFDCRIIGIPQPKVAWYLHNRVGKYALIPQPKVAWYLHNREVQDSLEYRIFQANDQHSLVIPEVFPDDEGEVVCKAVNSLGEISCSAELFVDEEEPTITRQSREGSTTTVAAAVGVIPNFVQRLQNCAVSEGETATFRCQITGDPRPKVMWFHKKREVTSARRVKMSYTEEGVATLVITGASKGDIGVYACVANSPAGKATCVAKLHVETEGVTEEDREQTPPRSPHAKPQIKKSRSREIAPKPPYGKTRNSQPFCSKAIIREVMHLQFSGYV</sequence>
<evidence type="ECO:0000256" key="7">
    <source>
        <dbReference type="SAM" id="MobiDB-lite"/>
    </source>
</evidence>
<dbReference type="InterPro" id="IPR013783">
    <property type="entry name" value="Ig-like_fold"/>
</dbReference>